<name>A0A1E5G1R6_9FIRM</name>
<dbReference type="Proteomes" id="UP000094296">
    <property type="component" value="Unassembled WGS sequence"/>
</dbReference>
<evidence type="ECO:0000256" key="1">
    <source>
        <dbReference type="ARBA" id="ARBA00022737"/>
    </source>
</evidence>
<dbReference type="InterPro" id="IPR012854">
    <property type="entry name" value="Cu_amine_oxidase-like_N"/>
</dbReference>
<feature type="repeat" description="NHL" evidence="2">
    <location>
        <begin position="129"/>
        <end position="160"/>
    </location>
</feature>
<accession>A0A1E5G1R6</accession>
<evidence type="ECO:0000313" key="5">
    <source>
        <dbReference type="Proteomes" id="UP000094296"/>
    </source>
</evidence>
<sequence>MGTMKNKFMVILFVVSLLLFGLHIQTLAQEQANENVDEGFTEAPFLIGSGDFEYLNGIYYEAEFRFPYGVTYNPHTDMMLIADLQNHRIRQMNMETFEVTTLAGTTEQVDRFGFPAGGHVDGDADEAMFNRPRGLAVAPNGAIYVADTGNHSIRQIYDGQVYTVAGSGLRGHKDDVGLEAEFWNPTDIVIDSQGNLLVSDTLNHVIRKINQEGNVTTYAGEPGNTKLLFEPNGLAIDDNDLLYVADSANQQIKVIDKDGSIRVLAGMPGELDQDTGYWLGEYVNGRSEDARFNFPRGVALSPDGFVFVADSWTHTIRAISPSGRVYTVAGTGVSGFDWDEQFITEFDGPSGITYALGYLFVTDYWNNRVVAIPVMREFLRPIIDFTNTDSAVPVYIDGTEINFPDVEPFIDNDRVRVPLRFVVEEWGAGVSWDEDNRSVIVTVGGQEFILSEADGDFFIRDDRSIVQLRTLVDKLGFYIEWREDHRAVVIETFTY</sequence>
<dbReference type="AlphaFoldDB" id="A0A1E5G1R6"/>
<dbReference type="InterPro" id="IPR036582">
    <property type="entry name" value="Mao_N_sf"/>
</dbReference>
<dbReference type="PANTHER" id="PTHR46388">
    <property type="entry name" value="NHL REPEAT-CONTAINING PROTEIN 2"/>
    <property type="match status" value="1"/>
</dbReference>
<feature type="repeat" description="NHL" evidence="2">
    <location>
        <begin position="292"/>
        <end position="322"/>
    </location>
</feature>
<dbReference type="RefSeq" id="WP_069643440.1">
    <property type="nucleotide sequence ID" value="NZ_MIJE01000030.1"/>
</dbReference>
<dbReference type="Pfam" id="PF07833">
    <property type="entry name" value="Cu_amine_oxidN1"/>
    <property type="match status" value="1"/>
</dbReference>
<protein>
    <recommendedName>
        <fullName evidence="3">Copper amine oxidase-like N-terminal domain-containing protein</fullName>
    </recommendedName>
</protein>
<reference evidence="4 5" key="1">
    <citation type="submission" date="2016-09" db="EMBL/GenBank/DDBJ databases">
        <title>Draft genome sequence for the type strain of Desulfuribacillus alkaliarsenatis AHT28, an obligately anaerobic, sulfidogenic bacterium isolated from Russian soda lake sediments.</title>
        <authorList>
            <person name="Abin C.A."/>
            <person name="Hollibaugh J.T."/>
        </authorList>
    </citation>
    <scope>NUCLEOTIDE SEQUENCE [LARGE SCALE GENOMIC DNA]</scope>
    <source>
        <strain evidence="4 5">AHT28</strain>
    </source>
</reference>
<dbReference type="SUPFAM" id="SSF55383">
    <property type="entry name" value="Copper amine oxidase, domain N"/>
    <property type="match status" value="1"/>
</dbReference>
<dbReference type="Pfam" id="PF01436">
    <property type="entry name" value="NHL"/>
    <property type="match status" value="3"/>
</dbReference>
<evidence type="ECO:0000313" key="4">
    <source>
        <dbReference type="EMBL" id="OEF96857.1"/>
    </source>
</evidence>
<dbReference type="STRING" id="766136.BHF68_07295"/>
<dbReference type="PANTHER" id="PTHR46388:SF2">
    <property type="entry name" value="NHL REPEAT-CONTAINING PROTEIN 2"/>
    <property type="match status" value="1"/>
</dbReference>
<evidence type="ECO:0000256" key="2">
    <source>
        <dbReference type="PROSITE-ProRule" id="PRU00504"/>
    </source>
</evidence>
<feature type="repeat" description="NHL" evidence="2">
    <location>
        <begin position="220"/>
        <end position="258"/>
    </location>
</feature>
<comment type="caution">
    <text evidence="4">The sequence shown here is derived from an EMBL/GenBank/DDBJ whole genome shotgun (WGS) entry which is preliminary data.</text>
</comment>
<gene>
    <name evidence="4" type="ORF">BHF68_07295</name>
</gene>
<dbReference type="SUPFAM" id="SSF101898">
    <property type="entry name" value="NHL repeat"/>
    <property type="match status" value="1"/>
</dbReference>
<dbReference type="InterPro" id="IPR001258">
    <property type="entry name" value="NHL_repeat"/>
</dbReference>
<keyword evidence="5" id="KW-1185">Reference proteome</keyword>
<dbReference type="InterPro" id="IPR011042">
    <property type="entry name" value="6-blade_b-propeller_TolB-like"/>
</dbReference>
<dbReference type="EMBL" id="MIJE01000030">
    <property type="protein sequence ID" value="OEF96857.1"/>
    <property type="molecule type" value="Genomic_DNA"/>
</dbReference>
<dbReference type="OrthoDB" id="9799230at2"/>
<organism evidence="4 5">
    <name type="scientific">Desulfuribacillus alkaliarsenatis</name>
    <dbReference type="NCBI Taxonomy" id="766136"/>
    <lineage>
        <taxon>Bacteria</taxon>
        <taxon>Bacillati</taxon>
        <taxon>Bacillota</taxon>
        <taxon>Desulfuribacillia</taxon>
        <taxon>Desulfuribacillales</taxon>
        <taxon>Desulfuribacillaceae</taxon>
        <taxon>Desulfuribacillus</taxon>
    </lineage>
</organism>
<dbReference type="Gene3D" id="2.120.10.30">
    <property type="entry name" value="TolB, C-terminal domain"/>
    <property type="match status" value="3"/>
</dbReference>
<evidence type="ECO:0000259" key="3">
    <source>
        <dbReference type="Pfam" id="PF07833"/>
    </source>
</evidence>
<keyword evidence="1" id="KW-0677">Repeat</keyword>
<feature type="domain" description="Copper amine oxidase-like N-terminal" evidence="3">
    <location>
        <begin position="396"/>
        <end position="490"/>
    </location>
</feature>
<proteinExistence type="predicted"/>
<dbReference type="PROSITE" id="PS51125">
    <property type="entry name" value="NHL"/>
    <property type="match status" value="3"/>
</dbReference>